<proteinExistence type="predicted"/>
<gene>
    <name evidence="2" type="primary">yceI_18</name>
    <name evidence="2" type="ORF">GALL_178870</name>
</gene>
<accession>A0A1J5RW91</accession>
<dbReference type="SUPFAM" id="SSF101874">
    <property type="entry name" value="YceI-like"/>
    <property type="match status" value="1"/>
</dbReference>
<evidence type="ECO:0000259" key="1">
    <source>
        <dbReference type="SMART" id="SM00867"/>
    </source>
</evidence>
<dbReference type="Gene3D" id="2.40.128.110">
    <property type="entry name" value="Lipid/polyisoprenoid-binding, YceI-like"/>
    <property type="match status" value="1"/>
</dbReference>
<feature type="domain" description="Lipid/polyisoprenoid-binding YceI-like" evidence="1">
    <location>
        <begin position="30"/>
        <end position="195"/>
    </location>
</feature>
<dbReference type="AlphaFoldDB" id="A0A1J5RW91"/>
<dbReference type="Pfam" id="PF04264">
    <property type="entry name" value="YceI"/>
    <property type="match status" value="1"/>
</dbReference>
<organism evidence="2">
    <name type="scientific">mine drainage metagenome</name>
    <dbReference type="NCBI Taxonomy" id="410659"/>
    <lineage>
        <taxon>unclassified sequences</taxon>
        <taxon>metagenomes</taxon>
        <taxon>ecological metagenomes</taxon>
    </lineage>
</organism>
<protein>
    <submittedName>
        <fullName evidence="2">Protein YceI</fullName>
    </submittedName>
</protein>
<comment type="caution">
    <text evidence="2">The sequence shown here is derived from an EMBL/GenBank/DDBJ whole genome shotgun (WGS) entry which is preliminary data.</text>
</comment>
<dbReference type="PANTHER" id="PTHR34406:SF1">
    <property type="entry name" value="PROTEIN YCEI"/>
    <property type="match status" value="1"/>
</dbReference>
<dbReference type="PANTHER" id="PTHR34406">
    <property type="entry name" value="PROTEIN YCEI"/>
    <property type="match status" value="1"/>
</dbReference>
<name>A0A1J5RW91_9ZZZZ</name>
<sequence length="204" mass="22063">MKIKNNIIALSLMAVSGLAFSSLAIASPDAYRIDNAHSFANWTIRHVASKTSGTFSDVTGKLMLDKDHLANSSVEAKINVLSVNTSNAKRDEHIQKDEYLDAAKFSEMTFVSTKVEAKNNTEGVLTGNFTMHGVTKTISFPFKVLGFGSDPWGGYRTGIEAHTMLKASDYGFGWALKVGAPVGDDIEVTLLIEGVKLPPEPPIK</sequence>
<dbReference type="InterPro" id="IPR036761">
    <property type="entry name" value="TTHA0802/YceI-like_sf"/>
</dbReference>
<dbReference type="EMBL" id="MLJW01000099">
    <property type="protein sequence ID" value="OIR00066.1"/>
    <property type="molecule type" value="Genomic_DNA"/>
</dbReference>
<dbReference type="InterPro" id="IPR007372">
    <property type="entry name" value="Lipid/polyisoprenoid-bd_YceI"/>
</dbReference>
<evidence type="ECO:0000313" key="2">
    <source>
        <dbReference type="EMBL" id="OIR00066.1"/>
    </source>
</evidence>
<dbReference type="SMART" id="SM00867">
    <property type="entry name" value="YceI"/>
    <property type="match status" value="1"/>
</dbReference>
<reference evidence="2" key="1">
    <citation type="submission" date="2016-10" db="EMBL/GenBank/DDBJ databases">
        <title>Sequence of Gallionella enrichment culture.</title>
        <authorList>
            <person name="Poehlein A."/>
            <person name="Muehling M."/>
            <person name="Daniel R."/>
        </authorList>
    </citation>
    <scope>NUCLEOTIDE SEQUENCE</scope>
</reference>